<name>A0A7X5RLD5_9ALTE</name>
<dbReference type="FunFam" id="3.40.190.290:FF:000001">
    <property type="entry name" value="Transcriptional regulator, LysR family"/>
    <property type="match status" value="1"/>
</dbReference>
<evidence type="ECO:0000256" key="2">
    <source>
        <dbReference type="ARBA" id="ARBA00023015"/>
    </source>
</evidence>
<accession>A0A7X5RLD5</accession>
<dbReference type="RefSeq" id="WP_163085902.1">
    <property type="nucleotide sequence ID" value="NZ_JAAAWN010000014.1"/>
</dbReference>
<dbReference type="Pfam" id="PF00126">
    <property type="entry name" value="HTH_1"/>
    <property type="match status" value="1"/>
</dbReference>
<dbReference type="InterPro" id="IPR058163">
    <property type="entry name" value="LysR-type_TF_proteobact-type"/>
</dbReference>
<dbReference type="InterPro" id="IPR036390">
    <property type="entry name" value="WH_DNA-bd_sf"/>
</dbReference>
<reference evidence="6 7" key="1">
    <citation type="submission" date="2020-01" db="EMBL/GenBank/DDBJ databases">
        <authorList>
            <person name="Chen J."/>
            <person name="Zhu S."/>
            <person name="Yang J."/>
        </authorList>
    </citation>
    <scope>NUCLEOTIDE SEQUENCE [LARGE SCALE GENOMIC DNA]</scope>
    <source>
        <strain evidence="6 7">345S023</strain>
    </source>
</reference>
<dbReference type="SUPFAM" id="SSF53850">
    <property type="entry name" value="Periplasmic binding protein-like II"/>
    <property type="match status" value="1"/>
</dbReference>
<gene>
    <name evidence="6" type="ORF">GTH32_11640</name>
</gene>
<dbReference type="InterPro" id="IPR005119">
    <property type="entry name" value="LysR_subst-bd"/>
</dbReference>
<evidence type="ECO:0000256" key="1">
    <source>
        <dbReference type="ARBA" id="ARBA00009437"/>
    </source>
</evidence>
<dbReference type="InterPro" id="IPR036388">
    <property type="entry name" value="WH-like_DNA-bd_sf"/>
</dbReference>
<dbReference type="GO" id="GO:0043565">
    <property type="term" value="F:sequence-specific DNA binding"/>
    <property type="evidence" value="ECO:0007669"/>
    <property type="project" value="TreeGrafter"/>
</dbReference>
<keyword evidence="2" id="KW-0805">Transcription regulation</keyword>
<dbReference type="GO" id="GO:0006351">
    <property type="term" value="P:DNA-templated transcription"/>
    <property type="evidence" value="ECO:0007669"/>
    <property type="project" value="TreeGrafter"/>
</dbReference>
<evidence type="ECO:0000256" key="3">
    <source>
        <dbReference type="ARBA" id="ARBA00023125"/>
    </source>
</evidence>
<keyword evidence="4" id="KW-0804">Transcription</keyword>
<dbReference type="InterPro" id="IPR000847">
    <property type="entry name" value="LysR_HTH_N"/>
</dbReference>
<evidence type="ECO:0000256" key="4">
    <source>
        <dbReference type="ARBA" id="ARBA00023163"/>
    </source>
</evidence>
<dbReference type="Gene3D" id="1.10.10.10">
    <property type="entry name" value="Winged helix-like DNA-binding domain superfamily/Winged helix DNA-binding domain"/>
    <property type="match status" value="1"/>
</dbReference>
<evidence type="ECO:0000259" key="5">
    <source>
        <dbReference type="PROSITE" id="PS50931"/>
    </source>
</evidence>
<evidence type="ECO:0000313" key="6">
    <source>
        <dbReference type="EMBL" id="NDV91832.1"/>
    </source>
</evidence>
<keyword evidence="3" id="KW-0238">DNA-binding</keyword>
<dbReference type="SUPFAM" id="SSF46785">
    <property type="entry name" value="Winged helix' DNA-binding domain"/>
    <property type="match status" value="1"/>
</dbReference>
<dbReference type="GO" id="GO:0003700">
    <property type="term" value="F:DNA-binding transcription factor activity"/>
    <property type="evidence" value="ECO:0007669"/>
    <property type="project" value="InterPro"/>
</dbReference>
<feature type="domain" description="HTH lysR-type" evidence="5">
    <location>
        <begin position="1"/>
        <end position="58"/>
    </location>
</feature>
<keyword evidence="7" id="KW-1185">Reference proteome</keyword>
<comment type="similarity">
    <text evidence="1">Belongs to the LysR transcriptional regulatory family.</text>
</comment>
<dbReference type="AlphaFoldDB" id="A0A7X5RLD5"/>
<sequence length="307" mass="34415">MLISDLEVVLKVAEFKSIKKAADSLDMITATASAAVIRVEKAFGVALFQRTTRQLKLSSAGEKHIPQIEQAVLLLSQIKQSSKNDLGLVEGEIRLAVPSDLGRNFVLGWLDDFIDMYPKVTLKLHISDSNIDFYREPVDVALRYGAPADSRLYGFKICDVPRVACASPNYIARYGTPKQPNELLSHNALLYELHDIVHNVWEFQSSTEDNIKVKVKGDRATNDAELVRRWCVAGKGIAVKSALDMSRDLLANRLVQLLPEYPPKTGELWLICPSRQLITPAIRKLREHLIENCHHVLDQLNDIGIKP</sequence>
<dbReference type="PANTHER" id="PTHR30537:SF21">
    <property type="entry name" value="HTH-TYPE TRANSCRIPTIONAL REGULATOR SINR-RELATED"/>
    <property type="match status" value="1"/>
</dbReference>
<dbReference type="Gene3D" id="3.40.190.290">
    <property type="match status" value="1"/>
</dbReference>
<proteinExistence type="inferred from homology"/>
<dbReference type="Proteomes" id="UP000470213">
    <property type="component" value="Unassembled WGS sequence"/>
</dbReference>
<dbReference type="PROSITE" id="PS50931">
    <property type="entry name" value="HTH_LYSR"/>
    <property type="match status" value="1"/>
</dbReference>
<evidence type="ECO:0000313" key="7">
    <source>
        <dbReference type="Proteomes" id="UP000470213"/>
    </source>
</evidence>
<dbReference type="CDD" id="cd08422">
    <property type="entry name" value="PBP2_CrgA_like"/>
    <property type="match status" value="1"/>
</dbReference>
<protein>
    <submittedName>
        <fullName evidence="6">LysR family transcriptional regulator</fullName>
    </submittedName>
</protein>
<comment type="caution">
    <text evidence="6">The sequence shown here is derived from an EMBL/GenBank/DDBJ whole genome shotgun (WGS) entry which is preliminary data.</text>
</comment>
<dbReference type="EMBL" id="JAAAWN010000014">
    <property type="protein sequence ID" value="NDV91832.1"/>
    <property type="molecule type" value="Genomic_DNA"/>
</dbReference>
<dbReference type="PANTHER" id="PTHR30537">
    <property type="entry name" value="HTH-TYPE TRANSCRIPTIONAL REGULATOR"/>
    <property type="match status" value="1"/>
</dbReference>
<dbReference type="Pfam" id="PF03466">
    <property type="entry name" value="LysR_substrate"/>
    <property type="match status" value="1"/>
</dbReference>
<organism evidence="6 7">
    <name type="scientific">Alteromonas profundi</name>
    <dbReference type="NCBI Taxonomy" id="2696062"/>
    <lineage>
        <taxon>Bacteria</taxon>
        <taxon>Pseudomonadati</taxon>
        <taxon>Pseudomonadota</taxon>
        <taxon>Gammaproteobacteria</taxon>
        <taxon>Alteromonadales</taxon>
        <taxon>Alteromonadaceae</taxon>
        <taxon>Alteromonas/Salinimonas group</taxon>
        <taxon>Alteromonas</taxon>
    </lineage>
</organism>